<reference evidence="1 2" key="1">
    <citation type="submission" date="2019-02" db="EMBL/GenBank/DDBJ databases">
        <title>Deep-cultivation of Planctomycetes and their phenomic and genomic characterization uncovers novel biology.</title>
        <authorList>
            <person name="Wiegand S."/>
            <person name="Jogler M."/>
            <person name="Boedeker C."/>
            <person name="Pinto D."/>
            <person name="Vollmers J."/>
            <person name="Rivas-Marin E."/>
            <person name="Kohn T."/>
            <person name="Peeters S.H."/>
            <person name="Heuer A."/>
            <person name="Rast P."/>
            <person name="Oberbeckmann S."/>
            <person name="Bunk B."/>
            <person name="Jeske O."/>
            <person name="Meyerdierks A."/>
            <person name="Storesund J.E."/>
            <person name="Kallscheuer N."/>
            <person name="Luecker S."/>
            <person name="Lage O.M."/>
            <person name="Pohl T."/>
            <person name="Merkel B.J."/>
            <person name="Hornburger P."/>
            <person name="Mueller R.-W."/>
            <person name="Bruemmer F."/>
            <person name="Labrenz M."/>
            <person name="Spormann A.M."/>
            <person name="Op den Camp H."/>
            <person name="Overmann J."/>
            <person name="Amann R."/>
            <person name="Jetten M.S.M."/>
            <person name="Mascher T."/>
            <person name="Medema M.H."/>
            <person name="Devos D.P."/>
            <person name="Kaster A.-K."/>
            <person name="Ovreas L."/>
            <person name="Rohde M."/>
            <person name="Galperin M.Y."/>
            <person name="Jogler C."/>
        </authorList>
    </citation>
    <scope>NUCLEOTIDE SEQUENCE [LARGE SCALE GENOMIC DNA]</scope>
    <source>
        <strain evidence="1 2">Mal52</strain>
    </source>
</reference>
<dbReference type="RefSeq" id="WP_145378871.1">
    <property type="nucleotide sequence ID" value="NZ_CP036276.1"/>
</dbReference>
<sequence length="241" mass="27233">MKRSHALIGGCLVVLLLTAVAAATGWSFHQVPRFYQDALKQQADPQQRQQQAQHLEQRTLRLVDDIYHADEWSQEFTATQINSWLAEELPRHRAHWLPIGVSEPRLHFTEDTIHLAFHYRDEYWDTVISVQLKPDIETPDCLAVEFASARAGGIPLPMDDVLAEMSRMLTESGCLHVFTQRDGNQVILVELGQFGFQQPVLESLQVRPGSLSVAGRRLNSGDITLAELFLGQAEREALSVR</sequence>
<name>A0A517ZV89_9PLAN</name>
<proteinExistence type="predicted"/>
<accession>A0A517ZV89</accession>
<keyword evidence="2" id="KW-1185">Reference proteome</keyword>
<organism evidence="1 2">
    <name type="scientific">Symmachiella dynata</name>
    <dbReference type="NCBI Taxonomy" id="2527995"/>
    <lineage>
        <taxon>Bacteria</taxon>
        <taxon>Pseudomonadati</taxon>
        <taxon>Planctomycetota</taxon>
        <taxon>Planctomycetia</taxon>
        <taxon>Planctomycetales</taxon>
        <taxon>Planctomycetaceae</taxon>
        <taxon>Symmachiella</taxon>
    </lineage>
</organism>
<protein>
    <submittedName>
        <fullName evidence="1">Uncharacterized protein</fullName>
    </submittedName>
</protein>
<evidence type="ECO:0000313" key="1">
    <source>
        <dbReference type="EMBL" id="QDU46346.1"/>
    </source>
</evidence>
<gene>
    <name evidence="1" type="ORF">Mal52_48650</name>
</gene>
<dbReference type="Proteomes" id="UP000319383">
    <property type="component" value="Chromosome"/>
</dbReference>
<dbReference type="AlphaFoldDB" id="A0A517ZV89"/>
<dbReference type="KEGG" id="sdyn:Mal52_48650"/>
<dbReference type="EMBL" id="CP036276">
    <property type="protein sequence ID" value="QDU46346.1"/>
    <property type="molecule type" value="Genomic_DNA"/>
</dbReference>
<evidence type="ECO:0000313" key="2">
    <source>
        <dbReference type="Proteomes" id="UP000319383"/>
    </source>
</evidence>